<accession>I9NQ83</accession>
<dbReference type="EMBL" id="CP010978">
    <property type="protein sequence ID" value="AJQ29703.1"/>
    <property type="molecule type" value="Genomic_DNA"/>
</dbReference>
<dbReference type="SUPFAM" id="SSF63520">
    <property type="entry name" value="PTS-regulatory domain, PRD"/>
    <property type="match status" value="2"/>
</dbReference>
<dbReference type="InterPro" id="IPR036634">
    <property type="entry name" value="PRD_sf"/>
</dbReference>
<dbReference type="Pfam" id="PF00874">
    <property type="entry name" value="PRD"/>
    <property type="match status" value="2"/>
</dbReference>
<dbReference type="Pfam" id="PF03123">
    <property type="entry name" value="CAT_RBD"/>
    <property type="match status" value="1"/>
</dbReference>
<dbReference type="NCBIfam" id="NF046042">
    <property type="entry name" value="LicT"/>
    <property type="match status" value="1"/>
</dbReference>
<evidence type="ECO:0000313" key="3">
    <source>
        <dbReference type="EMBL" id="AJQ29703.1"/>
    </source>
</evidence>
<dbReference type="GO" id="GO:0003723">
    <property type="term" value="F:RNA binding"/>
    <property type="evidence" value="ECO:0007669"/>
    <property type="project" value="InterPro"/>
</dbReference>
<dbReference type="SUPFAM" id="SSF50151">
    <property type="entry name" value="SacY-like RNA-binding domain"/>
    <property type="match status" value="1"/>
</dbReference>
<dbReference type="KEGG" id="pft:JBW_04372"/>
<dbReference type="PANTHER" id="PTHR30185:SF15">
    <property type="entry name" value="CRYPTIC BETA-GLUCOSIDE BGL OPERON ANTITERMINATOR"/>
    <property type="match status" value="1"/>
</dbReference>
<dbReference type="RefSeq" id="WP_007958029.1">
    <property type="nucleotide sequence ID" value="NZ_CP010978.1"/>
</dbReference>
<organism evidence="3 4">
    <name type="scientific">Pelosinus fermentans JBW45</name>
    <dbReference type="NCBI Taxonomy" id="1192197"/>
    <lineage>
        <taxon>Bacteria</taxon>
        <taxon>Bacillati</taxon>
        <taxon>Bacillota</taxon>
        <taxon>Negativicutes</taxon>
        <taxon>Selenomonadales</taxon>
        <taxon>Sporomusaceae</taxon>
        <taxon>Pelosinus</taxon>
    </lineage>
</organism>
<dbReference type="PROSITE" id="PS51372">
    <property type="entry name" value="PRD_2"/>
    <property type="match status" value="2"/>
</dbReference>
<name>I9NQ83_9FIRM</name>
<evidence type="ECO:0000256" key="1">
    <source>
        <dbReference type="ARBA" id="ARBA00022737"/>
    </source>
</evidence>
<dbReference type="STRING" id="1192197.JBW_04372"/>
<dbReference type="PANTHER" id="PTHR30185">
    <property type="entry name" value="CRYPTIC BETA-GLUCOSIDE BGL OPERON ANTITERMINATOR"/>
    <property type="match status" value="1"/>
</dbReference>
<dbReference type="SMART" id="SM01061">
    <property type="entry name" value="CAT_RBD"/>
    <property type="match status" value="1"/>
</dbReference>
<gene>
    <name evidence="3" type="ORF">JBW_04372</name>
</gene>
<dbReference type="Gene3D" id="2.30.24.10">
    <property type="entry name" value="CAT RNA-binding domain"/>
    <property type="match status" value="1"/>
</dbReference>
<reference evidence="4" key="2">
    <citation type="submission" date="2015-02" db="EMBL/GenBank/DDBJ databases">
        <title>Complete Genome Sequence of Pelosinus fermentans JBW45.</title>
        <authorList>
            <person name="De Leon K.B."/>
            <person name="Utturkar S.M."/>
            <person name="Camilleri L.B."/>
            <person name="Arkin A.P."/>
            <person name="Fields M.W."/>
            <person name="Brown S.D."/>
            <person name="Wall J.D."/>
        </authorList>
    </citation>
    <scope>NUCLEOTIDE SEQUENCE [LARGE SCALE GENOMIC DNA]</scope>
    <source>
        <strain evidence="4">JBW45</strain>
    </source>
</reference>
<evidence type="ECO:0000313" key="4">
    <source>
        <dbReference type="Proteomes" id="UP000005361"/>
    </source>
</evidence>
<dbReference type="OrthoDB" id="3175596at2"/>
<reference evidence="3 4" key="1">
    <citation type="journal article" date="2015" name="Genome Announc.">
        <title>Complete Genome Sequence of Pelosinus fermentans JBW45, a Member of a Remarkably Competitive Group of Negativicutes in the Firmicutes Phylum.</title>
        <authorList>
            <person name="De Leon K.B."/>
            <person name="Utturkar S.M."/>
            <person name="Camilleri L.B."/>
            <person name="Elias D.A."/>
            <person name="Arkin A.P."/>
            <person name="Fields M.W."/>
            <person name="Brown S.D."/>
            <person name="Wall J.D."/>
        </authorList>
    </citation>
    <scope>NUCLEOTIDE SEQUENCE [LARGE SCALE GENOMIC DNA]</scope>
    <source>
        <strain evidence="3 4">JBW45</strain>
    </source>
</reference>
<dbReference type="InterPro" id="IPR011608">
    <property type="entry name" value="PRD"/>
</dbReference>
<sequence length="283" mass="33314">MIIKKILNNNVIITENEKAQEIVAMGRGIAFKKRCGDDVPRTEIDKVYTLSNQEVFQRFEQLVQNLSMEYMEISSEIIEMAEQRLQKKLNDCVYISLTDHLHMAITRFREGVGIKNMMNWEIKRFYRNEYAIGETALVMLNQKFGLELPIDEAGFIALHIVDAQIDGDKPIADYITKLIQEITNIVRHTFAVEFDIESLPYYRFITHLKFFANRMFTERETVAEVDEEMEKLVQKKYAAAYRCVQKIDVFIQMKYKYQVSADEKFYLMIHIAKVTRKDKLTKS</sequence>
<feature type="domain" description="PRD" evidence="2">
    <location>
        <begin position="171"/>
        <end position="281"/>
    </location>
</feature>
<dbReference type="Gene3D" id="1.10.1790.10">
    <property type="entry name" value="PRD domain"/>
    <property type="match status" value="2"/>
</dbReference>
<dbReference type="HOGENOM" id="CLU_078802_0_0_9"/>
<feature type="domain" description="PRD" evidence="2">
    <location>
        <begin position="65"/>
        <end position="170"/>
    </location>
</feature>
<dbReference type="InterPro" id="IPR004341">
    <property type="entry name" value="CAT_RNA-bd_dom"/>
</dbReference>
<proteinExistence type="predicted"/>
<dbReference type="AlphaFoldDB" id="I9NQ83"/>
<dbReference type="GO" id="GO:0006355">
    <property type="term" value="P:regulation of DNA-templated transcription"/>
    <property type="evidence" value="ECO:0007669"/>
    <property type="project" value="InterPro"/>
</dbReference>
<keyword evidence="1" id="KW-0677">Repeat</keyword>
<protein>
    <submittedName>
        <fullName evidence="3">Transcriptional antiterminator, BglG</fullName>
    </submittedName>
</protein>
<dbReference type="InterPro" id="IPR036650">
    <property type="entry name" value="CAT_RNA-bd_dom_sf"/>
</dbReference>
<dbReference type="InterPro" id="IPR050661">
    <property type="entry name" value="BglG_antiterminators"/>
</dbReference>
<evidence type="ECO:0000259" key="2">
    <source>
        <dbReference type="PROSITE" id="PS51372"/>
    </source>
</evidence>
<dbReference type="Proteomes" id="UP000005361">
    <property type="component" value="Chromosome"/>
</dbReference>